<evidence type="ECO:0000256" key="1">
    <source>
        <dbReference type="SAM" id="MobiDB-lite"/>
    </source>
</evidence>
<evidence type="ECO:0000259" key="2">
    <source>
        <dbReference type="PROSITE" id="PS51746"/>
    </source>
</evidence>
<keyword evidence="4" id="KW-1185">Reference proteome</keyword>
<feature type="region of interest" description="Disordered" evidence="1">
    <location>
        <begin position="147"/>
        <end position="167"/>
    </location>
</feature>
<feature type="compositionally biased region" description="Basic and acidic residues" evidence="1">
    <location>
        <begin position="156"/>
        <end position="167"/>
    </location>
</feature>
<evidence type="ECO:0000313" key="4">
    <source>
        <dbReference type="Proteomes" id="UP000594638"/>
    </source>
</evidence>
<dbReference type="PANTHER" id="PTHR12320:SF1">
    <property type="entry name" value="PROTEIN PHOSPHATASE PTC7 HOMOLOG"/>
    <property type="match status" value="1"/>
</dbReference>
<comment type="caution">
    <text evidence="3">The sequence shown here is derived from an EMBL/GenBank/DDBJ whole genome shotgun (WGS) entry which is preliminary data.</text>
</comment>
<dbReference type="InterPro" id="IPR039123">
    <property type="entry name" value="PPTC7"/>
</dbReference>
<proteinExistence type="predicted"/>
<dbReference type="AlphaFoldDB" id="A0A8S0TMY0"/>
<dbReference type="SMART" id="SM00331">
    <property type="entry name" value="PP2C_SIG"/>
    <property type="match status" value="1"/>
</dbReference>
<evidence type="ECO:0000313" key="3">
    <source>
        <dbReference type="EMBL" id="CAA3005272.1"/>
    </source>
</evidence>
<dbReference type="GO" id="GO:0004722">
    <property type="term" value="F:protein serine/threonine phosphatase activity"/>
    <property type="evidence" value="ECO:0007669"/>
    <property type="project" value="TreeGrafter"/>
</dbReference>
<feature type="compositionally biased region" description="Polar residues" evidence="1">
    <location>
        <begin position="411"/>
        <end position="434"/>
    </location>
</feature>
<feature type="region of interest" description="Disordered" evidence="1">
    <location>
        <begin position="469"/>
        <end position="510"/>
    </location>
</feature>
<sequence>MADFFCSLLDSRSLITNFQIYFPPKTFVPTIPHFLNPRTTRRKRKPQRLTLLSESKSPTSSSSPDYDIISIHEHSDGSLLFRFGDPSEIAENVTPAEPRIFKEIEEKSQEGFSMVKVSDGDIERKVIIKKLDKEVRSAGLTEVVNKGKESTSVVETESKSSEKLSEDPKKVELETDIANSIAISNESITVVERENKFSEKLSEESKQVELAMSEANPIVISNESINVVKREDESSGMFSEDSKKVELAMNESNPISIGNESVSVVERENESREKLSKDSNDVELTVQISSIDTEDSSGRSADLESVGYVEECSSEKHKDEISPLVSVTVLDESSTVDNGSSIMGSPKKKIGGDMVLQSIHLKPDPVNDLPDEIVSGESAGETIAATNISANNRSVQAGTRIETVEDGKGNYRSSVTPVSPQLELSTSLSRDTENQNLEIGMPAEINKDGNTSDTNAVAMFPFTEAAVDFSSDSKDQNSEATVDSSEDSKDKKEGTENGMPSNAVEVGSQSDMIEVMPISQLESEPILDEEADNDSMEEAAVAEINESVTMLNKSQKSLLETRTDDDDSVRNNDSIEAGCEVTELKSIESVASRIKADFVLSSGAALLPHPSKVLTGGEDAYFISGQTWLGVADGVSQWSLEGVNPGVYAQELIKNCENIVSDCTGDSGNFPVKVLKHSVDRTQSPGSTTVLIAHFDGQALHVANIGDSGFIILRHGTVYKKSSPMFHEFHFPVQIARGDDPSCLTEEYKVELEEGDVIIAATDGLFDNLYDLEISSMVLASLDNDQPLEEIAELLAIQAQEVGRSESVRSPFVDAARAAGYIGYTGGKLDDVAVIVSVVRRQ</sequence>
<feature type="compositionally biased region" description="Basic and acidic residues" evidence="1">
    <location>
        <begin position="486"/>
        <end position="495"/>
    </location>
</feature>
<dbReference type="PROSITE" id="PS51746">
    <property type="entry name" value="PPM_2"/>
    <property type="match status" value="1"/>
</dbReference>
<dbReference type="EMBL" id="CACTIH010007243">
    <property type="protein sequence ID" value="CAA3005272.1"/>
    <property type="molecule type" value="Genomic_DNA"/>
</dbReference>
<feature type="region of interest" description="Disordered" evidence="1">
    <location>
        <begin position="407"/>
        <end position="434"/>
    </location>
</feature>
<feature type="region of interest" description="Disordered" evidence="1">
    <location>
        <begin position="38"/>
        <end position="65"/>
    </location>
</feature>
<dbReference type="Proteomes" id="UP000594638">
    <property type="component" value="Unassembled WGS sequence"/>
</dbReference>
<feature type="compositionally biased region" description="Low complexity" evidence="1">
    <location>
        <begin position="48"/>
        <end position="65"/>
    </location>
</feature>
<dbReference type="Gramene" id="OE9A005402T7">
    <property type="protein sequence ID" value="OE9A005402C7"/>
    <property type="gene ID" value="OE9A005402"/>
</dbReference>
<gene>
    <name evidence="3" type="ORF">OLEA9_A005402</name>
</gene>
<name>A0A8S0TMY0_OLEEU</name>
<dbReference type="GO" id="GO:0009507">
    <property type="term" value="C:chloroplast"/>
    <property type="evidence" value="ECO:0007669"/>
    <property type="project" value="TreeGrafter"/>
</dbReference>
<dbReference type="InterPro" id="IPR001932">
    <property type="entry name" value="PPM-type_phosphatase-like_dom"/>
</dbReference>
<reference evidence="3 4" key="1">
    <citation type="submission" date="2019-12" db="EMBL/GenBank/DDBJ databases">
        <authorList>
            <person name="Alioto T."/>
            <person name="Alioto T."/>
            <person name="Gomez Garrido J."/>
        </authorList>
    </citation>
    <scope>NUCLEOTIDE SEQUENCE [LARGE SCALE GENOMIC DNA]</scope>
</reference>
<dbReference type="InterPro" id="IPR036457">
    <property type="entry name" value="PPM-type-like_dom_sf"/>
</dbReference>
<organism evidence="3 4">
    <name type="scientific">Olea europaea subsp. europaea</name>
    <dbReference type="NCBI Taxonomy" id="158383"/>
    <lineage>
        <taxon>Eukaryota</taxon>
        <taxon>Viridiplantae</taxon>
        <taxon>Streptophyta</taxon>
        <taxon>Embryophyta</taxon>
        <taxon>Tracheophyta</taxon>
        <taxon>Spermatophyta</taxon>
        <taxon>Magnoliopsida</taxon>
        <taxon>eudicotyledons</taxon>
        <taxon>Gunneridae</taxon>
        <taxon>Pentapetalae</taxon>
        <taxon>asterids</taxon>
        <taxon>lamiids</taxon>
        <taxon>Lamiales</taxon>
        <taxon>Oleaceae</taxon>
        <taxon>Oleeae</taxon>
        <taxon>Olea</taxon>
    </lineage>
</organism>
<dbReference type="OrthoDB" id="60843at2759"/>
<dbReference type="SUPFAM" id="SSF81606">
    <property type="entry name" value="PP2C-like"/>
    <property type="match status" value="1"/>
</dbReference>
<dbReference type="PANTHER" id="PTHR12320">
    <property type="entry name" value="PROTEIN PHOSPHATASE 2C"/>
    <property type="match status" value="1"/>
</dbReference>
<accession>A0A8S0TMY0</accession>
<dbReference type="Gene3D" id="3.60.40.10">
    <property type="entry name" value="PPM-type phosphatase domain"/>
    <property type="match status" value="1"/>
</dbReference>
<feature type="domain" description="PPM-type phosphatase" evidence="2">
    <location>
        <begin position="601"/>
        <end position="839"/>
    </location>
</feature>
<dbReference type="SMART" id="SM00332">
    <property type="entry name" value="PP2Cc"/>
    <property type="match status" value="1"/>
</dbReference>
<protein>
    <submittedName>
        <fullName evidence="3">Probable phosphatase 2C 62</fullName>
    </submittedName>
</protein>